<dbReference type="OMA" id="NMAAQFI"/>
<dbReference type="PROSITE" id="PS50302">
    <property type="entry name" value="PUM"/>
    <property type="match status" value="3"/>
</dbReference>
<dbReference type="GO" id="GO:0003730">
    <property type="term" value="F:mRNA 3'-UTR binding"/>
    <property type="evidence" value="ECO:0007669"/>
    <property type="project" value="EnsemblFungi"/>
</dbReference>
<protein>
    <recommendedName>
        <fullName evidence="5">PUM-HD domain-containing protein</fullName>
    </recommendedName>
</protein>
<dbReference type="GO" id="GO:0042273">
    <property type="term" value="P:ribosomal large subunit biogenesis"/>
    <property type="evidence" value="ECO:0007669"/>
    <property type="project" value="EnsemblFungi"/>
</dbReference>
<dbReference type="InterPro" id="IPR012959">
    <property type="entry name" value="CPL_dom"/>
</dbReference>
<evidence type="ECO:0000256" key="3">
    <source>
        <dbReference type="PROSITE-ProRule" id="PRU00317"/>
    </source>
</evidence>
<keyword evidence="2" id="KW-0694">RNA-binding</keyword>
<dbReference type="InterPro" id="IPR001313">
    <property type="entry name" value="Pumilio_RNA-bd_rpt"/>
</dbReference>
<dbReference type="GO" id="GO:0048027">
    <property type="term" value="F:mRNA 5'-UTR binding"/>
    <property type="evidence" value="ECO:0007669"/>
    <property type="project" value="EnsemblFungi"/>
</dbReference>
<dbReference type="Pfam" id="PF08144">
    <property type="entry name" value="CPL"/>
    <property type="match status" value="1"/>
</dbReference>
<dbReference type="InterPro" id="IPR040059">
    <property type="entry name" value="PUM3"/>
</dbReference>
<dbReference type="Gene3D" id="1.25.10.10">
    <property type="entry name" value="Leucine-rich Repeat Variant"/>
    <property type="match status" value="1"/>
</dbReference>
<dbReference type="OrthoDB" id="497380at2759"/>
<dbReference type="InterPro" id="IPR033133">
    <property type="entry name" value="PUM-HD"/>
</dbReference>
<dbReference type="GO" id="GO:0030687">
    <property type="term" value="C:preribosome, large subunit precursor"/>
    <property type="evidence" value="ECO:0007669"/>
    <property type="project" value="EnsemblFungi"/>
</dbReference>
<dbReference type="HOGENOM" id="CLU_013994_1_0_1"/>
<dbReference type="VEuPathDB" id="FungiDB:CLUG_03781"/>
<dbReference type="Proteomes" id="UP000007703">
    <property type="component" value="Unassembled WGS sequence"/>
</dbReference>
<feature type="compositionally biased region" description="Acidic residues" evidence="4">
    <location>
        <begin position="110"/>
        <end position="131"/>
    </location>
</feature>
<dbReference type="AlphaFoldDB" id="C4Y6J8"/>
<dbReference type="SUPFAM" id="SSF48371">
    <property type="entry name" value="ARM repeat"/>
    <property type="match status" value="1"/>
</dbReference>
<dbReference type="SMART" id="SM00025">
    <property type="entry name" value="Pumilio"/>
    <property type="match status" value="5"/>
</dbReference>
<evidence type="ECO:0000259" key="5">
    <source>
        <dbReference type="PROSITE" id="PS50303"/>
    </source>
</evidence>
<feature type="repeat" description="Pumilio" evidence="3">
    <location>
        <begin position="216"/>
        <end position="252"/>
    </location>
</feature>
<evidence type="ECO:0000313" key="6">
    <source>
        <dbReference type="EMBL" id="EEQ39653.1"/>
    </source>
</evidence>
<feature type="compositionally biased region" description="Acidic residues" evidence="4">
    <location>
        <begin position="139"/>
        <end position="149"/>
    </location>
</feature>
<feature type="region of interest" description="Disordered" evidence="4">
    <location>
        <begin position="56"/>
        <end position="168"/>
    </location>
</feature>
<dbReference type="GO" id="GO:0005730">
    <property type="term" value="C:nucleolus"/>
    <property type="evidence" value="ECO:0007669"/>
    <property type="project" value="TreeGrafter"/>
</dbReference>
<dbReference type="GeneID" id="8496579"/>
<dbReference type="EMBL" id="CH408079">
    <property type="protein sequence ID" value="EEQ39653.1"/>
    <property type="molecule type" value="Genomic_DNA"/>
</dbReference>
<organism evidence="6 7">
    <name type="scientific">Clavispora lusitaniae (strain ATCC 42720)</name>
    <name type="common">Yeast</name>
    <name type="synonym">Candida lusitaniae</name>
    <dbReference type="NCBI Taxonomy" id="306902"/>
    <lineage>
        <taxon>Eukaryota</taxon>
        <taxon>Fungi</taxon>
        <taxon>Dikarya</taxon>
        <taxon>Ascomycota</taxon>
        <taxon>Saccharomycotina</taxon>
        <taxon>Pichiomycetes</taxon>
        <taxon>Metschnikowiaceae</taxon>
        <taxon>Clavispora</taxon>
    </lineage>
</organism>
<dbReference type="GO" id="GO:0000900">
    <property type="term" value="F:mRNA regulatory element binding translation repressor activity"/>
    <property type="evidence" value="ECO:0007669"/>
    <property type="project" value="EnsemblFungi"/>
</dbReference>
<dbReference type="InterPro" id="IPR016024">
    <property type="entry name" value="ARM-type_fold"/>
</dbReference>
<feature type="domain" description="PUM-HD" evidence="5">
    <location>
        <begin position="187"/>
        <end position="550"/>
    </location>
</feature>
<feature type="compositionally biased region" description="Basic and acidic residues" evidence="4">
    <location>
        <begin position="156"/>
        <end position="168"/>
    </location>
</feature>
<keyword evidence="1" id="KW-0677">Repeat</keyword>
<dbReference type="FunCoup" id="C4Y6J8">
    <property type="interactions" value="959"/>
</dbReference>
<proteinExistence type="predicted"/>
<feature type="repeat" description="Pumilio" evidence="3">
    <location>
        <begin position="289"/>
        <end position="325"/>
    </location>
</feature>
<evidence type="ECO:0000256" key="4">
    <source>
        <dbReference type="SAM" id="MobiDB-lite"/>
    </source>
</evidence>
<dbReference type="GO" id="GO:0050821">
    <property type="term" value="P:protein stabilization"/>
    <property type="evidence" value="ECO:0007669"/>
    <property type="project" value="EnsemblFungi"/>
</dbReference>
<dbReference type="RefSeq" id="XP_002616540.1">
    <property type="nucleotide sequence ID" value="XM_002616494.1"/>
</dbReference>
<gene>
    <name evidence="6" type="ORF">CLUG_03781</name>
</gene>
<evidence type="ECO:0000256" key="2">
    <source>
        <dbReference type="ARBA" id="ARBA00022884"/>
    </source>
</evidence>
<dbReference type="InParanoid" id="C4Y6J8"/>
<accession>C4Y6J8</accession>
<dbReference type="GO" id="GO:0015934">
    <property type="term" value="C:large ribosomal subunit"/>
    <property type="evidence" value="ECO:0007669"/>
    <property type="project" value="EnsemblFungi"/>
</dbReference>
<dbReference type="PANTHER" id="PTHR13389:SF0">
    <property type="entry name" value="PUMILIO HOMOLOG 3"/>
    <property type="match status" value="1"/>
</dbReference>
<evidence type="ECO:0000313" key="7">
    <source>
        <dbReference type="Proteomes" id="UP000007703"/>
    </source>
</evidence>
<dbReference type="PROSITE" id="PS50303">
    <property type="entry name" value="PUM_HD"/>
    <property type="match status" value="1"/>
</dbReference>
<sequence>MTLFEISTSFYPSFRLPAHMLIRLVHKPSMCARDLIASNSFLVFVGKFISTSTMVKGTKRSASKSEKSKSFKKAKTTPQPLPESDSASENDVTIYESAEEGSDLSSDISDSSEDELDKLDEEEEEEEDELDISEKSDDSSDEESMEEKDGESAADPNKKTSAEQHAEQRKLLAERKMKRKSGAEVERIKSLWEKLRVKKPAPPKQVRDKLCDEIWELSNDVIYDLVLKHDASRVVQTLVKYSSKERRDLIVQSLKGNYYKLATSSYGKYLLVKLLHYGSKDSRALIVNELHGKLRKLMRHKEGAYVVEDLFVLYSTAEQKQQMIREFWGAEYAVFKDSGKGKTVLDIVNESAEKRQLIIANLSGTITASVAKGSTGFQILHAAIKEYVSILVDDTEKNDSQIRELIELLAEQFAELVHTQEGSEVACTLIALANAKERKSIIKSLKAHGKELIKNEYGNSVLITLFMTVDDTVLLHKSFSTELFTPDLLPELIQEKFSRRPLLYLLKGLDGKYFAPKNKEDFAKYEQLAYAKTSKKPQDQRRSELQSKALPLIYRSILSTIDPESNPTFTKLLSVNIAAQFVTELTLTPSEDDEINNELRPQLVSAFFDLTFKGDILEDYHLLNKTPFVSRSLKALIQGNEFKWDNESKKLVFVEGKEIPSVGTDFARKCADKLMEDGVLKNWVSGQGAFVVLAIFEVLSISDASKAKTLSKNLKKLKSDMVKDKDNKGAQLLVKAL</sequence>
<dbReference type="PANTHER" id="PTHR13389">
    <property type="entry name" value="PUMILIO HOMOLOG 3"/>
    <property type="match status" value="1"/>
</dbReference>
<dbReference type="STRING" id="306902.C4Y6J8"/>
<reference evidence="6 7" key="1">
    <citation type="journal article" date="2009" name="Nature">
        <title>Evolution of pathogenicity and sexual reproduction in eight Candida genomes.</title>
        <authorList>
            <person name="Butler G."/>
            <person name="Rasmussen M.D."/>
            <person name="Lin M.F."/>
            <person name="Santos M.A."/>
            <person name="Sakthikumar S."/>
            <person name="Munro C.A."/>
            <person name="Rheinbay E."/>
            <person name="Grabherr M."/>
            <person name="Forche A."/>
            <person name="Reedy J.L."/>
            <person name="Agrafioti I."/>
            <person name="Arnaud M.B."/>
            <person name="Bates S."/>
            <person name="Brown A.J."/>
            <person name="Brunke S."/>
            <person name="Costanzo M.C."/>
            <person name="Fitzpatrick D.A."/>
            <person name="de Groot P.W."/>
            <person name="Harris D."/>
            <person name="Hoyer L.L."/>
            <person name="Hube B."/>
            <person name="Klis F.M."/>
            <person name="Kodira C."/>
            <person name="Lennard N."/>
            <person name="Logue M.E."/>
            <person name="Martin R."/>
            <person name="Neiman A.M."/>
            <person name="Nikolaou E."/>
            <person name="Quail M.A."/>
            <person name="Quinn J."/>
            <person name="Santos M.C."/>
            <person name="Schmitzberger F.F."/>
            <person name="Sherlock G."/>
            <person name="Shah P."/>
            <person name="Silverstein K.A."/>
            <person name="Skrzypek M.S."/>
            <person name="Soll D."/>
            <person name="Staggs R."/>
            <person name="Stansfield I."/>
            <person name="Stumpf M.P."/>
            <person name="Sudbery P.E."/>
            <person name="Srikantha T."/>
            <person name="Zeng Q."/>
            <person name="Berman J."/>
            <person name="Berriman M."/>
            <person name="Heitman J."/>
            <person name="Gow N.A."/>
            <person name="Lorenz M.C."/>
            <person name="Birren B.W."/>
            <person name="Kellis M."/>
            <person name="Cuomo C.A."/>
        </authorList>
    </citation>
    <scope>NUCLEOTIDE SEQUENCE [LARGE SCALE GENOMIC DNA]</scope>
    <source>
        <strain evidence="6 7">ATCC 42720</strain>
    </source>
</reference>
<dbReference type="KEGG" id="clu:CLUG_03781"/>
<feature type="repeat" description="Pumilio" evidence="3">
    <location>
        <begin position="253"/>
        <end position="288"/>
    </location>
</feature>
<dbReference type="GO" id="GO:0101031">
    <property type="term" value="C:protein folding chaperone complex"/>
    <property type="evidence" value="ECO:0007669"/>
    <property type="project" value="EnsemblFungi"/>
</dbReference>
<dbReference type="GO" id="GO:0070180">
    <property type="term" value="F:large ribosomal subunit rRNA binding"/>
    <property type="evidence" value="ECO:0007669"/>
    <property type="project" value="EnsemblFungi"/>
</dbReference>
<evidence type="ECO:0000256" key="1">
    <source>
        <dbReference type="ARBA" id="ARBA00022737"/>
    </source>
</evidence>
<dbReference type="InterPro" id="IPR011989">
    <property type="entry name" value="ARM-like"/>
</dbReference>
<name>C4Y6J8_CLAL4</name>